<organism evidence="1 2">
    <name type="scientific">Mycolicibacterium conceptionense</name>
    <dbReference type="NCBI Taxonomy" id="451644"/>
    <lineage>
        <taxon>Bacteria</taxon>
        <taxon>Bacillati</taxon>
        <taxon>Actinomycetota</taxon>
        <taxon>Actinomycetes</taxon>
        <taxon>Mycobacteriales</taxon>
        <taxon>Mycobacteriaceae</taxon>
        <taxon>Mycolicibacterium</taxon>
    </lineage>
</organism>
<dbReference type="Proteomes" id="UP000193811">
    <property type="component" value="Unassembled WGS sequence"/>
</dbReference>
<reference evidence="1 2" key="1">
    <citation type="submission" date="2016-01" db="EMBL/GenBank/DDBJ databases">
        <title>The new phylogeny of the genus Mycobacterium.</title>
        <authorList>
            <person name="Tarcisio F."/>
            <person name="Conor M."/>
            <person name="Antonella G."/>
            <person name="Elisabetta G."/>
            <person name="Giulia F.S."/>
            <person name="Sara T."/>
            <person name="Anna F."/>
            <person name="Clotilde B."/>
            <person name="Roberto B."/>
            <person name="Veronica D.S."/>
            <person name="Fabio R."/>
            <person name="Monica P."/>
            <person name="Olivier J."/>
            <person name="Enrico T."/>
            <person name="Nicola S."/>
        </authorList>
    </citation>
    <scope>NUCLEOTIDE SEQUENCE [LARGE SCALE GENOMIC DNA]</scope>
    <source>
        <strain evidence="1 2">CCUG 50187</strain>
    </source>
</reference>
<proteinExistence type="predicted"/>
<keyword evidence="2" id="KW-1185">Reference proteome</keyword>
<sequence length="87" mass="9413">MPPGSIPHSMWLDWCGQFERAGAFRHLDPSDARTVAALITGALCHGDETRELRRQAEALMQGDWHWAADPAAAATALMTVAAIVDSL</sequence>
<comment type="caution">
    <text evidence="1">The sequence shown here is derived from an EMBL/GenBank/DDBJ whole genome shotgun (WGS) entry which is preliminary data.</text>
</comment>
<dbReference type="EMBL" id="LQOP01000008">
    <property type="protein sequence ID" value="ORV29056.1"/>
    <property type="molecule type" value="Genomic_DNA"/>
</dbReference>
<gene>
    <name evidence="1" type="ORF">AWB98_06600</name>
</gene>
<evidence type="ECO:0000313" key="1">
    <source>
        <dbReference type="EMBL" id="ORV29056.1"/>
    </source>
</evidence>
<name>A0ABX3VB03_9MYCO</name>
<accession>A0ABX3VB03</accession>
<evidence type="ECO:0000313" key="2">
    <source>
        <dbReference type="Proteomes" id="UP000193811"/>
    </source>
</evidence>
<protein>
    <submittedName>
        <fullName evidence="1">Uncharacterized protein</fullName>
    </submittedName>
</protein>